<accession>A0ACC2IYF9</accession>
<sequence length="887" mass="99340">MAPNYQLYSNFTLRDALEAAGAPKDKAQFQAGEPPITFFAQPPEQWAAVFSTYNQRPFRTVQNPTYERDGHFWWAAEIQRVCDELRRNMPETCRSIETPQTYWDLYKYFDAHDIYHRGAQNLWNVINTLIFENEYVQGLVEKENKMQTEKFTPLFELLAAELLQEPEIQTKLLTWNKEEEQDILEVLTTNELQIFKSYKKYPEHLREAIRVIFTRHHDNIREGLPLAHCLASADGNISNIDKLEMLTALCRYLEDIEDGDPFMDKFDIPNRIINGIVIVDGTSKTAARRARNMARNKEMMARQRDNGSISVAGLPTDDAGLCTKDGGVNHTQRRPSGRSFDSKPADIRGHATNDQKAALPQAHQAAPVPALNDGSQYQPTVLPSSGLPGTWDRGMSQGPFSHQFPSYALSQPHAQASPYMRQQAQTAGPYLGHMPPNGNGYAANTNTRHFQTEPRQHYKAASSFADGPEGLKHQKKGSVSRTNASGKWQHIGSDELHGPRVVYRKESVPGQWRDKESDGAGRRTSNTGANGGYQQFGNTHPQRYNVHTIPRQTDRGGAATQNRPRTSVNLGHSLSEYGCVNAGRRPDHITKFDPCPCEKCGIRDRSIFVSRPGEDIPEKTGVLERFKAHFSKYGEVKDITRLTGNCSAVQILFANTRSSVAAVQTERYVRIDDLGETPFRVNFRTGSQFFTPRENNTETANRRARLTKGVSQGTGLPVSPPLTNELARGQCQPQPPMPEIVKRRMALDITVTSHMYAQKICYQRQTAKEDLEATTAQLQQVNIEDTNVSGDEQQRNIHPANTPAKRKAGEADGDDRAFGQPDPKKLAKDIQPTDSADGSQSPRHGHHQHNRKAGEGAQTKGGRKKNKNRRGQDQPPATVDNSTTAPC</sequence>
<comment type="caution">
    <text evidence="1">The sequence shown here is derived from an EMBL/GenBank/DDBJ whole genome shotgun (WGS) entry which is preliminary data.</text>
</comment>
<proteinExistence type="predicted"/>
<name>A0ACC2IYF9_9PEZI</name>
<dbReference type="EMBL" id="JAPESX010000664">
    <property type="protein sequence ID" value="KAJ8120243.1"/>
    <property type="molecule type" value="Genomic_DNA"/>
</dbReference>
<gene>
    <name evidence="1" type="ORF">ONZ43_g2997</name>
</gene>
<dbReference type="Proteomes" id="UP001153334">
    <property type="component" value="Unassembled WGS sequence"/>
</dbReference>
<evidence type="ECO:0000313" key="2">
    <source>
        <dbReference type="Proteomes" id="UP001153334"/>
    </source>
</evidence>
<evidence type="ECO:0000313" key="1">
    <source>
        <dbReference type="EMBL" id="KAJ8120243.1"/>
    </source>
</evidence>
<protein>
    <submittedName>
        <fullName evidence="1">Uncharacterized protein</fullName>
    </submittedName>
</protein>
<keyword evidence="2" id="KW-1185">Reference proteome</keyword>
<organism evidence="1 2">
    <name type="scientific">Nemania bipapillata</name>
    <dbReference type="NCBI Taxonomy" id="110536"/>
    <lineage>
        <taxon>Eukaryota</taxon>
        <taxon>Fungi</taxon>
        <taxon>Dikarya</taxon>
        <taxon>Ascomycota</taxon>
        <taxon>Pezizomycotina</taxon>
        <taxon>Sordariomycetes</taxon>
        <taxon>Xylariomycetidae</taxon>
        <taxon>Xylariales</taxon>
        <taxon>Xylariaceae</taxon>
        <taxon>Nemania</taxon>
    </lineage>
</organism>
<reference evidence="1" key="1">
    <citation type="submission" date="2022-11" db="EMBL/GenBank/DDBJ databases">
        <title>Genome Sequence of Nemania bipapillata.</title>
        <authorList>
            <person name="Buettner E."/>
        </authorList>
    </citation>
    <scope>NUCLEOTIDE SEQUENCE</scope>
    <source>
        <strain evidence="1">CP14</strain>
    </source>
</reference>